<accession>A0A9N8V6U8</accession>
<keyword evidence="2" id="KW-1185">Reference proteome</keyword>
<name>A0A9N8V6U8_9GLOM</name>
<protein>
    <submittedName>
        <fullName evidence="1">10301_t:CDS:1</fullName>
    </submittedName>
</protein>
<evidence type="ECO:0000313" key="1">
    <source>
        <dbReference type="EMBL" id="CAG8445110.1"/>
    </source>
</evidence>
<gene>
    <name evidence="1" type="ORF">DEBURN_LOCUS1739</name>
</gene>
<dbReference type="AlphaFoldDB" id="A0A9N8V6U8"/>
<reference evidence="1" key="1">
    <citation type="submission" date="2021-06" db="EMBL/GenBank/DDBJ databases">
        <authorList>
            <person name="Kallberg Y."/>
            <person name="Tangrot J."/>
            <person name="Rosling A."/>
        </authorList>
    </citation>
    <scope>NUCLEOTIDE SEQUENCE</scope>
    <source>
        <strain evidence="1">AZ414A</strain>
    </source>
</reference>
<dbReference type="Proteomes" id="UP000789706">
    <property type="component" value="Unassembled WGS sequence"/>
</dbReference>
<proteinExistence type="predicted"/>
<organism evidence="1 2">
    <name type="scientific">Diversispora eburnea</name>
    <dbReference type="NCBI Taxonomy" id="1213867"/>
    <lineage>
        <taxon>Eukaryota</taxon>
        <taxon>Fungi</taxon>
        <taxon>Fungi incertae sedis</taxon>
        <taxon>Mucoromycota</taxon>
        <taxon>Glomeromycotina</taxon>
        <taxon>Glomeromycetes</taxon>
        <taxon>Diversisporales</taxon>
        <taxon>Diversisporaceae</taxon>
        <taxon>Diversispora</taxon>
    </lineage>
</organism>
<dbReference type="EMBL" id="CAJVPK010000083">
    <property type="protein sequence ID" value="CAG8445110.1"/>
    <property type="molecule type" value="Genomic_DNA"/>
</dbReference>
<sequence>MLSKNIGTLTAFTMKLKNKERLINKKYEGTINESRNKSYKKPALSTHNNHSFSILHLRIDNPKEENINSNIDSTQKVTSEFVPIDDTISKELTSFNNTEEKNIDINIKSIQENVLKSSCELTPITNVISKTAILPLSKLTSSNYTEDERLNNIGNKLDEVLNHIEMIKNTKK</sequence>
<comment type="caution">
    <text evidence="1">The sequence shown here is derived from an EMBL/GenBank/DDBJ whole genome shotgun (WGS) entry which is preliminary data.</text>
</comment>
<evidence type="ECO:0000313" key="2">
    <source>
        <dbReference type="Proteomes" id="UP000789706"/>
    </source>
</evidence>